<dbReference type="InterPro" id="IPR011701">
    <property type="entry name" value="MFS"/>
</dbReference>
<feature type="transmembrane region" description="Helical" evidence="8">
    <location>
        <begin position="187"/>
        <end position="205"/>
    </location>
</feature>
<dbReference type="FunFam" id="1.20.1250.20:FF:000065">
    <property type="entry name" value="Putative MFS pantothenate transporter"/>
    <property type="match status" value="1"/>
</dbReference>
<dbReference type="PANTHER" id="PTHR43791:SF15">
    <property type="entry name" value="TRANSPORTER SEO1-RELATED"/>
    <property type="match status" value="1"/>
</dbReference>
<keyword evidence="2" id="KW-0813">Transport</keyword>
<evidence type="ECO:0000256" key="4">
    <source>
        <dbReference type="ARBA" id="ARBA00022989"/>
    </source>
</evidence>
<evidence type="ECO:0000256" key="2">
    <source>
        <dbReference type="ARBA" id="ARBA00022448"/>
    </source>
</evidence>
<dbReference type="GO" id="GO:0022857">
    <property type="term" value="F:transmembrane transporter activity"/>
    <property type="evidence" value="ECO:0007669"/>
    <property type="project" value="InterPro"/>
</dbReference>
<organism evidence="9 10">
    <name type="scientific">Wickerhamomyces mucosus</name>
    <dbReference type="NCBI Taxonomy" id="1378264"/>
    <lineage>
        <taxon>Eukaryota</taxon>
        <taxon>Fungi</taxon>
        <taxon>Dikarya</taxon>
        <taxon>Ascomycota</taxon>
        <taxon>Saccharomycotina</taxon>
        <taxon>Saccharomycetes</taxon>
        <taxon>Phaffomycetales</taxon>
        <taxon>Wickerhamomycetaceae</taxon>
        <taxon>Wickerhamomyces</taxon>
    </lineage>
</organism>
<feature type="transmembrane region" description="Helical" evidence="8">
    <location>
        <begin position="161"/>
        <end position="180"/>
    </location>
</feature>
<dbReference type="Proteomes" id="UP000769528">
    <property type="component" value="Unassembled WGS sequence"/>
</dbReference>
<feature type="compositionally biased region" description="Basic and acidic residues" evidence="7">
    <location>
        <begin position="581"/>
        <end position="590"/>
    </location>
</feature>
<dbReference type="Gene3D" id="1.20.1250.20">
    <property type="entry name" value="MFS general substrate transporter like domains"/>
    <property type="match status" value="1"/>
</dbReference>
<comment type="subcellular location">
    <subcellularLocation>
        <location evidence="1">Membrane</location>
        <topology evidence="1">Multi-pass membrane protein</topology>
    </subcellularLocation>
</comment>
<name>A0A9P8P7Y1_9ASCO</name>
<evidence type="ECO:0000256" key="5">
    <source>
        <dbReference type="ARBA" id="ARBA00023136"/>
    </source>
</evidence>
<protein>
    <recommendedName>
        <fullName evidence="11">Transporter SEO1</fullName>
    </recommendedName>
</protein>
<reference evidence="9" key="2">
    <citation type="submission" date="2021-01" db="EMBL/GenBank/DDBJ databases">
        <authorList>
            <person name="Schikora-Tamarit M.A."/>
        </authorList>
    </citation>
    <scope>NUCLEOTIDE SEQUENCE</scope>
    <source>
        <strain evidence="9">CBS6341</strain>
    </source>
</reference>
<evidence type="ECO:0000313" key="10">
    <source>
        <dbReference type="Proteomes" id="UP000769528"/>
    </source>
</evidence>
<proteinExistence type="inferred from homology"/>
<feature type="transmembrane region" description="Helical" evidence="8">
    <location>
        <begin position="482"/>
        <end position="504"/>
    </location>
</feature>
<feature type="transmembrane region" description="Helical" evidence="8">
    <location>
        <begin position="347"/>
        <end position="368"/>
    </location>
</feature>
<feature type="transmembrane region" description="Helical" evidence="8">
    <location>
        <begin position="217"/>
        <end position="237"/>
    </location>
</feature>
<comment type="caution">
    <text evidence="9">The sequence shown here is derived from an EMBL/GenBank/DDBJ whole genome shotgun (WGS) entry which is preliminary data.</text>
</comment>
<keyword evidence="10" id="KW-1185">Reference proteome</keyword>
<feature type="transmembrane region" description="Helical" evidence="8">
    <location>
        <begin position="281"/>
        <end position="303"/>
    </location>
</feature>
<keyword evidence="5 8" id="KW-0472">Membrane</keyword>
<feature type="transmembrane region" description="Helical" evidence="8">
    <location>
        <begin position="516"/>
        <end position="537"/>
    </location>
</feature>
<evidence type="ECO:0000256" key="6">
    <source>
        <dbReference type="ARBA" id="ARBA00037968"/>
    </source>
</evidence>
<dbReference type="EMBL" id="JAEUBF010001406">
    <property type="protein sequence ID" value="KAH3666670.1"/>
    <property type="molecule type" value="Genomic_DNA"/>
</dbReference>
<dbReference type="GO" id="GO:0016020">
    <property type="term" value="C:membrane"/>
    <property type="evidence" value="ECO:0007669"/>
    <property type="project" value="UniProtKB-SubCell"/>
</dbReference>
<reference evidence="9" key="1">
    <citation type="journal article" date="2021" name="Open Biol.">
        <title>Shared evolutionary footprints suggest mitochondrial oxidative damage underlies multiple complex I losses in fungi.</title>
        <authorList>
            <person name="Schikora-Tamarit M.A."/>
            <person name="Marcet-Houben M."/>
            <person name="Nosek J."/>
            <person name="Gabaldon T."/>
        </authorList>
    </citation>
    <scope>NUCLEOTIDE SEQUENCE</scope>
    <source>
        <strain evidence="9">CBS6341</strain>
    </source>
</reference>
<feature type="transmembrane region" description="Helical" evidence="8">
    <location>
        <begin position="249"/>
        <end position="269"/>
    </location>
</feature>
<accession>A0A9P8P7Y1</accession>
<comment type="similarity">
    <text evidence="6">Belongs to the major facilitator superfamily. Allantoate permease family.</text>
</comment>
<feature type="transmembrane region" description="Helical" evidence="8">
    <location>
        <begin position="422"/>
        <end position="442"/>
    </location>
</feature>
<dbReference type="PANTHER" id="PTHR43791">
    <property type="entry name" value="PERMEASE-RELATED"/>
    <property type="match status" value="1"/>
</dbReference>
<evidence type="ECO:0000256" key="1">
    <source>
        <dbReference type="ARBA" id="ARBA00004141"/>
    </source>
</evidence>
<feature type="transmembrane region" description="Helical" evidence="8">
    <location>
        <begin position="113"/>
        <end position="131"/>
    </location>
</feature>
<gene>
    <name evidence="9" type="ORF">WICMUC_005487</name>
</gene>
<keyword evidence="4 8" id="KW-1133">Transmembrane helix</keyword>
<feature type="transmembrane region" description="Helical" evidence="8">
    <location>
        <begin position="448"/>
        <end position="470"/>
    </location>
</feature>
<dbReference type="Pfam" id="PF07690">
    <property type="entry name" value="MFS_1"/>
    <property type="match status" value="1"/>
</dbReference>
<evidence type="ECO:0008006" key="11">
    <source>
        <dbReference type="Google" id="ProtNLM"/>
    </source>
</evidence>
<evidence type="ECO:0000256" key="3">
    <source>
        <dbReference type="ARBA" id="ARBA00022692"/>
    </source>
</evidence>
<evidence type="ECO:0000256" key="8">
    <source>
        <dbReference type="SAM" id="Phobius"/>
    </source>
</evidence>
<dbReference type="OrthoDB" id="3639251at2759"/>
<keyword evidence="3 8" id="KW-0812">Transmembrane</keyword>
<dbReference type="SUPFAM" id="SSF103473">
    <property type="entry name" value="MFS general substrate transporter"/>
    <property type="match status" value="1"/>
</dbReference>
<evidence type="ECO:0000256" key="7">
    <source>
        <dbReference type="SAM" id="MobiDB-lite"/>
    </source>
</evidence>
<dbReference type="AlphaFoldDB" id="A0A9P8P7Y1"/>
<feature type="transmembrane region" description="Helical" evidence="8">
    <location>
        <begin position="388"/>
        <end position="410"/>
    </location>
</feature>
<evidence type="ECO:0000313" key="9">
    <source>
        <dbReference type="EMBL" id="KAH3666670.1"/>
    </source>
</evidence>
<feature type="region of interest" description="Disordered" evidence="7">
    <location>
        <begin position="559"/>
        <end position="590"/>
    </location>
</feature>
<dbReference type="InterPro" id="IPR036259">
    <property type="entry name" value="MFS_trans_sf"/>
</dbReference>
<sequence length="590" mass="68212">MSQNKNIGAKFTNALKGVYGGLKEAHGRLKWGFIPVLREVEDYPDEFEEKTDQIPNDSDSVDVENTIEYRDEANRPWWKFFDEDEYRVNKNVRKKHSWFKWFNENDTKEEKILITKLDIILTLYSAMAYWAKYLDQTNLNNAYVSGLKTDLNFKGNDLIEVQAVFTVSGIIFQLPFLYFLYKLPMNFVLPTLDIAWSVFTLALYKANSVSQVKALRFFVGLCESPAYLAYQFLFGSFFKFDEITRRSTFYYIGQYLGVATSGLLQGKIYSSLNGVNGLAGWRWFFIIDSCISFFVGIIGFYILPGTPEKCYSIWLSDDEIRLARKRLRKNNTGTSKDVSKRFFDKTLWWKIATSWQTYVLTFWNILVWNNNNGTSGSYILWLKSLDRFSIPRVNTLSAIAPALGILYLFLTGLYADLFHSRYQAVVLSQVFNFIGNTILAVWDVPERAKWFAFMLGYCGWCMAPVNYSWANDILRHDVQVRAITLVIMNIFAQAFSAWISVLVWKTVESPRFKKGFSWTAASAFGVGAFSFVVLWFYKRQERIHARENGIVLYNSKTGENYPLDKEQDPAVSDIDSPADGSYREEIKAKA</sequence>